<dbReference type="InterPro" id="IPR023267">
    <property type="entry name" value="RCMT"/>
</dbReference>
<organism evidence="1 2">
    <name type="scientific">Aliikangiella maris</name>
    <dbReference type="NCBI Taxonomy" id="3162458"/>
    <lineage>
        <taxon>Bacteria</taxon>
        <taxon>Pseudomonadati</taxon>
        <taxon>Pseudomonadota</taxon>
        <taxon>Gammaproteobacteria</taxon>
        <taxon>Oceanospirillales</taxon>
        <taxon>Pleioneaceae</taxon>
        <taxon>Aliikangiella</taxon>
    </lineage>
</organism>
<dbReference type="EMBL" id="JBEVCJ010000004">
    <property type="protein sequence ID" value="MET1254593.1"/>
    <property type="molecule type" value="Genomic_DNA"/>
</dbReference>
<dbReference type="CDD" id="cd02440">
    <property type="entry name" value="AdoMet_MTases"/>
    <property type="match status" value="1"/>
</dbReference>
<dbReference type="SUPFAM" id="SSF53335">
    <property type="entry name" value="S-adenosyl-L-methionine-dependent methyltransferases"/>
    <property type="match status" value="1"/>
</dbReference>
<comment type="caution">
    <text evidence="1">The sequence shown here is derived from an EMBL/GenBank/DDBJ whole genome shotgun (WGS) entry which is preliminary data.</text>
</comment>
<evidence type="ECO:0000313" key="1">
    <source>
        <dbReference type="EMBL" id="MET1254593.1"/>
    </source>
</evidence>
<dbReference type="GO" id="GO:0032259">
    <property type="term" value="P:methylation"/>
    <property type="evidence" value="ECO:0007669"/>
    <property type="project" value="UniProtKB-KW"/>
</dbReference>
<dbReference type="PANTHER" id="PTHR22807:SF30">
    <property type="entry name" value="28S RRNA (CYTOSINE(4447)-C(5))-METHYLTRANSFERASE-RELATED"/>
    <property type="match status" value="1"/>
</dbReference>
<dbReference type="Pfam" id="PF21150">
    <property type="entry name" value="YebU_pre-PUA_dom"/>
    <property type="match status" value="1"/>
</dbReference>
<protein>
    <submittedName>
        <fullName evidence="1">NOL1/NOP2/sun family putative RNA methylase</fullName>
    </submittedName>
</protein>
<evidence type="ECO:0000313" key="2">
    <source>
        <dbReference type="Proteomes" id="UP001548189"/>
    </source>
</evidence>
<dbReference type="Pfam" id="PF17125">
    <property type="entry name" value="Methyltr_RsmF_N"/>
    <property type="match status" value="1"/>
</dbReference>
<dbReference type="Proteomes" id="UP001548189">
    <property type="component" value="Unassembled WGS sequence"/>
</dbReference>
<dbReference type="InterPro" id="IPR029063">
    <property type="entry name" value="SAM-dependent_MTases_sf"/>
</dbReference>
<dbReference type="InterPro" id="IPR001678">
    <property type="entry name" value="MeTrfase_RsmB-F_NOP2_dom"/>
</dbReference>
<keyword evidence="1" id="KW-0489">Methyltransferase</keyword>
<name>A0ABV2BRM4_9GAMM</name>
<keyword evidence="1" id="KW-0808">Transferase</keyword>
<proteinExistence type="predicted"/>
<sequence length="507" mass="56719">MSDIKNAANLKISESYLIHARQTFLSAESEAEFLAACARPLRPSIRINSLKWDYAGLVKAAQQYGWQITPIPWCEAGYWVAGTEDCELSLGNCIEHIQGLFYIQEASSMLPPVALLLPVLNWPAEDNHRHSWLVADVAAAPGSKTTQMAAMLENQGLVLANELSASRLKSLHANLVRCGVTNTVMSHLDGCDLGEKLTAQFDFILLDAPCSGEGTVRKDPLALADWQLTRVQTTAQLQKRLITSAYEALKPGGILVYSTCTLSLEENHQVVDSLLDTSDAQVESLHDLFHGAEKAVTQQGYLHILPHHFDSEGFFVAKVRKPKTASGDSTIRPVFQSPFKPINKKQWQPLHTYYQQHFGFDLATLPFDFLQRDKSQGRQKGIEVWLFPKQIERLNAYIKINRAGIHLADVFPKKIRTNHQFVMAFAAYFKQQCMTIDSNQASTFMRGASLDISVAKHQVANNAAEYLPIDGEVILMVEQKVLGIGLKQKHQIKNLLPRDLVRDNLQF</sequence>
<dbReference type="Gene3D" id="3.40.50.150">
    <property type="entry name" value="Vaccinia Virus protein VP39"/>
    <property type="match status" value="1"/>
</dbReference>
<dbReference type="InterPro" id="IPR049560">
    <property type="entry name" value="MeTrfase_RsmB-F_NOP2_cat"/>
</dbReference>
<dbReference type="PANTHER" id="PTHR22807">
    <property type="entry name" value="NOP2 YEAST -RELATED NOL1/NOP2/FMU SUN DOMAIN-CONTAINING"/>
    <property type="match status" value="1"/>
</dbReference>
<gene>
    <name evidence="1" type="ORF">ABVT43_05585</name>
</gene>
<accession>A0ABV2BRM4</accession>
<dbReference type="PROSITE" id="PS51686">
    <property type="entry name" value="SAM_MT_RSMB_NOP"/>
    <property type="match status" value="1"/>
</dbReference>
<dbReference type="PRINTS" id="PR02008">
    <property type="entry name" value="RCMTFAMILY"/>
</dbReference>
<dbReference type="InterPro" id="IPR031341">
    <property type="entry name" value="Methyltr_RsmF_N"/>
</dbReference>
<dbReference type="Gene3D" id="3.10.450.720">
    <property type="match status" value="1"/>
</dbReference>
<dbReference type="GO" id="GO:0008168">
    <property type="term" value="F:methyltransferase activity"/>
    <property type="evidence" value="ECO:0007669"/>
    <property type="project" value="UniProtKB-KW"/>
</dbReference>
<dbReference type="Pfam" id="PF01189">
    <property type="entry name" value="Methyltr_RsmB-F"/>
    <property type="match status" value="1"/>
</dbReference>
<keyword evidence="2" id="KW-1185">Reference proteome</keyword>
<dbReference type="InterPro" id="IPR048457">
    <property type="entry name" value="YebU_pre-PUA_dom"/>
</dbReference>
<reference evidence="1 2" key="1">
    <citation type="submission" date="2024-06" db="EMBL/GenBank/DDBJ databases">
        <authorList>
            <person name="Li F."/>
        </authorList>
    </citation>
    <scope>NUCLEOTIDE SEQUENCE [LARGE SCALE GENOMIC DNA]</scope>
    <source>
        <strain evidence="1 2">GXAS 311</strain>
    </source>
</reference>
<dbReference type="InterPro" id="IPR011023">
    <property type="entry name" value="Nop2p"/>
</dbReference>
<dbReference type="NCBIfam" id="TIGR00446">
    <property type="entry name" value="nop2p"/>
    <property type="match status" value="1"/>
</dbReference>